<proteinExistence type="predicted"/>
<dbReference type="Proteomes" id="UP000605805">
    <property type="component" value="Unassembled WGS sequence"/>
</dbReference>
<organism evidence="6 7">
    <name type="scientific">Ignisphaera aggregans</name>
    <dbReference type="NCBI Taxonomy" id="334771"/>
    <lineage>
        <taxon>Archaea</taxon>
        <taxon>Thermoproteota</taxon>
        <taxon>Thermoprotei</taxon>
        <taxon>Desulfurococcales</taxon>
        <taxon>Desulfurococcaceae</taxon>
        <taxon>Ignisphaera</taxon>
    </lineage>
</organism>
<evidence type="ECO:0000313" key="7">
    <source>
        <dbReference type="Proteomes" id="UP000605805"/>
    </source>
</evidence>
<dbReference type="GO" id="GO:1901605">
    <property type="term" value="P:alpha-amino acid metabolic process"/>
    <property type="evidence" value="ECO:0007669"/>
    <property type="project" value="TreeGrafter"/>
</dbReference>
<dbReference type="InterPro" id="IPR015424">
    <property type="entry name" value="PyrdxlP-dep_Trfase"/>
</dbReference>
<reference evidence="6" key="1">
    <citation type="journal article" date="2020" name="ISME J.">
        <title>Gammaproteobacteria mediating utilization of methyl-, sulfur- and petroleum organic compounds in deep ocean hydrothermal plumes.</title>
        <authorList>
            <person name="Zhou Z."/>
            <person name="Liu Y."/>
            <person name="Pan J."/>
            <person name="Cron B.R."/>
            <person name="Toner B.M."/>
            <person name="Anantharaman K."/>
            <person name="Breier J.A."/>
            <person name="Dick G.J."/>
            <person name="Li M."/>
        </authorList>
    </citation>
    <scope>NUCLEOTIDE SEQUENCE</scope>
    <source>
        <strain evidence="6">SZUA-1435</strain>
    </source>
</reference>
<evidence type="ECO:0000259" key="5">
    <source>
        <dbReference type="Pfam" id="PF00155"/>
    </source>
</evidence>
<dbReference type="AlphaFoldDB" id="A0A832YSN6"/>
<keyword evidence="4" id="KW-0663">Pyridoxal phosphate</keyword>
<dbReference type="GO" id="GO:0008483">
    <property type="term" value="F:transaminase activity"/>
    <property type="evidence" value="ECO:0007669"/>
    <property type="project" value="UniProtKB-KW"/>
</dbReference>
<dbReference type="InterPro" id="IPR015422">
    <property type="entry name" value="PyrdxlP-dep_Trfase_small"/>
</dbReference>
<dbReference type="PANTHER" id="PTHR42790">
    <property type="entry name" value="AMINOTRANSFERASE"/>
    <property type="match status" value="1"/>
</dbReference>
<evidence type="ECO:0000256" key="4">
    <source>
        <dbReference type="ARBA" id="ARBA00022898"/>
    </source>
</evidence>
<dbReference type="CDD" id="cd00609">
    <property type="entry name" value="AAT_like"/>
    <property type="match status" value="1"/>
</dbReference>
<gene>
    <name evidence="6" type="ORF">EYH02_03055</name>
</gene>
<feature type="domain" description="Aminotransferase class I/classII large" evidence="5">
    <location>
        <begin position="4"/>
        <end position="159"/>
    </location>
</feature>
<dbReference type="EMBL" id="DQTV01000055">
    <property type="protein sequence ID" value="HIP57030.1"/>
    <property type="molecule type" value="Genomic_DNA"/>
</dbReference>
<dbReference type="Gene3D" id="3.90.1150.10">
    <property type="entry name" value="Aspartate Aminotransferase, domain 1"/>
    <property type="match status" value="1"/>
</dbReference>
<name>A0A832YSN6_9CREN</name>
<evidence type="ECO:0000256" key="3">
    <source>
        <dbReference type="ARBA" id="ARBA00022679"/>
    </source>
</evidence>
<dbReference type="SUPFAM" id="SSF53383">
    <property type="entry name" value="PLP-dependent transferases"/>
    <property type="match status" value="1"/>
</dbReference>
<dbReference type="Gene3D" id="3.40.640.10">
    <property type="entry name" value="Type I PLP-dependent aspartate aminotransferase-like (Major domain)"/>
    <property type="match status" value="1"/>
</dbReference>
<evidence type="ECO:0000256" key="2">
    <source>
        <dbReference type="ARBA" id="ARBA00022576"/>
    </source>
</evidence>
<dbReference type="InterPro" id="IPR050859">
    <property type="entry name" value="Class-I_PLP-dep_aminotransf"/>
</dbReference>
<evidence type="ECO:0000313" key="6">
    <source>
        <dbReference type="EMBL" id="HIP57030.1"/>
    </source>
</evidence>
<accession>A0A832YSN6</accession>
<feature type="non-terminal residue" evidence="6">
    <location>
        <position position="1"/>
    </location>
</feature>
<comment type="cofactor">
    <cofactor evidence="1">
        <name>pyridoxal 5'-phosphate</name>
        <dbReference type="ChEBI" id="CHEBI:597326"/>
    </cofactor>
</comment>
<dbReference type="InterPro" id="IPR015421">
    <property type="entry name" value="PyrdxlP-dep_Trfase_major"/>
</dbReference>
<dbReference type="InterPro" id="IPR004839">
    <property type="entry name" value="Aminotransferase_I/II_large"/>
</dbReference>
<dbReference type="PANTHER" id="PTHR42790:SF19">
    <property type="entry name" value="KYNURENINE_ALPHA-AMINOADIPATE AMINOTRANSFERASE, MITOCHONDRIAL"/>
    <property type="match status" value="1"/>
</dbReference>
<comment type="caution">
    <text evidence="6">The sequence shown here is derived from an EMBL/GenBank/DDBJ whole genome shotgun (WGS) entry which is preliminary data.</text>
</comment>
<keyword evidence="2 6" id="KW-0032">Aminotransferase</keyword>
<evidence type="ECO:0000256" key="1">
    <source>
        <dbReference type="ARBA" id="ARBA00001933"/>
    </source>
</evidence>
<dbReference type="GO" id="GO:0030170">
    <property type="term" value="F:pyridoxal phosphate binding"/>
    <property type="evidence" value="ECO:0007669"/>
    <property type="project" value="InterPro"/>
</dbReference>
<protein>
    <submittedName>
        <fullName evidence="6">PLP-dependent aminotransferase family protein</fullName>
    </submittedName>
</protein>
<keyword evidence="3 6" id="KW-0808">Transferase</keyword>
<dbReference type="Pfam" id="PF00155">
    <property type="entry name" value="Aminotran_1_2"/>
    <property type="match status" value="1"/>
</dbReference>
<sequence length="172" mass="19350">SGRVIYLGSFSKILSPGMRLGHIVAPQPLIDVFERAKQSMDLHTPTLTQYIAAEALKRRVIENNLPKIKRLYVEKRDAMLEALEEHFVKSAWWTKPIGGMFVWVKLNADIDTSDLLKKAVERGVAYVPGKAFYHDGSGVDTMRLNFTYPSIEDIRRGVEILASVVREALGHG</sequence>